<name>A0ABY5MLL7_9HYPH</name>
<dbReference type="InterPro" id="IPR034984">
    <property type="entry name" value="Imelysin-like_IPPA"/>
</dbReference>
<evidence type="ECO:0000256" key="2">
    <source>
        <dbReference type="ARBA" id="ARBA00022729"/>
    </source>
</evidence>
<evidence type="ECO:0000313" key="5">
    <source>
        <dbReference type="EMBL" id="UUP17652.1"/>
    </source>
</evidence>
<organism evidence="5 6">
    <name type="scientific">Nitratireductor thuwali</name>
    <dbReference type="NCBI Taxonomy" id="2267699"/>
    <lineage>
        <taxon>Bacteria</taxon>
        <taxon>Pseudomonadati</taxon>
        <taxon>Pseudomonadota</taxon>
        <taxon>Alphaproteobacteria</taxon>
        <taxon>Hyphomicrobiales</taxon>
        <taxon>Phyllobacteriaceae</taxon>
        <taxon>Nitratireductor</taxon>
    </lineage>
</organism>
<dbReference type="InterPro" id="IPR018976">
    <property type="entry name" value="Imelysin-like"/>
</dbReference>
<evidence type="ECO:0000313" key="6">
    <source>
        <dbReference type="Proteomes" id="UP001342418"/>
    </source>
</evidence>
<accession>A0ABY5MLL7</accession>
<proteinExistence type="predicted"/>
<evidence type="ECO:0000256" key="1">
    <source>
        <dbReference type="ARBA" id="ARBA00004196"/>
    </source>
</evidence>
<reference evidence="5 6" key="1">
    <citation type="submission" date="2018-07" db="EMBL/GenBank/DDBJ databases">
        <title>Genome sequence of Nitratireductor thuwali#1536.</title>
        <authorList>
            <person name="Michoud G."/>
            <person name="Merlino G."/>
            <person name="Sefrji F.O."/>
            <person name="Daffonchio D."/>
        </authorList>
    </citation>
    <scope>NUCLEOTIDE SEQUENCE [LARGE SCALE GENOMIC DNA]</scope>
    <source>
        <strain evidence="6">Nit1536</strain>
    </source>
</reference>
<feature type="domain" description="Imelysin-like" evidence="4">
    <location>
        <begin position="43"/>
        <end position="336"/>
    </location>
</feature>
<keyword evidence="6" id="KW-1185">Reference proteome</keyword>
<evidence type="ECO:0000256" key="3">
    <source>
        <dbReference type="SAM" id="SignalP"/>
    </source>
</evidence>
<feature type="chain" id="PRO_5046840264" description="Imelysin-like domain-containing protein" evidence="3">
    <location>
        <begin position="21"/>
        <end position="358"/>
    </location>
</feature>
<evidence type="ECO:0000259" key="4">
    <source>
        <dbReference type="Pfam" id="PF09375"/>
    </source>
</evidence>
<protein>
    <recommendedName>
        <fullName evidence="4">Imelysin-like domain-containing protein</fullName>
    </recommendedName>
</protein>
<dbReference type="EMBL" id="CP030941">
    <property type="protein sequence ID" value="UUP17652.1"/>
    <property type="molecule type" value="Genomic_DNA"/>
</dbReference>
<sequence>MPIRSILCAVVLLCAGAAAAQEQRVPEGIGANVADGYARVSLEAFAGATARLRAGLEAVCAEPTREGLDDMRATFADTVRAWGPVSVLRFGPLVADNRFERIFFWPDARGVTLRQVQGVLAEKEPETATVEGLGGKSVALQGLPALEYVLFGTGSDAIGTGEEDFRCRYGAAIAGNAAARAGELIEAWSPGAAFHGDFAHPGEGNALYRSPLEVAGEVVKALGTSLQFARDAELLPALGETPSKANGKRAPLWRSDLTFDLVGTQIQGTLALIDAAGFDEALDEERQAILDALRFDLQHALEALEEIEAPAEAAFADEQDRGRIAYASTALQSANATVSERFSAAIGLTMGFNALDGD</sequence>
<dbReference type="Pfam" id="PF09375">
    <property type="entry name" value="Peptidase_M75"/>
    <property type="match status" value="1"/>
</dbReference>
<dbReference type="CDD" id="cd14659">
    <property type="entry name" value="Imelysin-like_IPPA"/>
    <property type="match status" value="1"/>
</dbReference>
<gene>
    <name evidence="5" type="ORF">NTH_02122</name>
</gene>
<comment type="subcellular location">
    <subcellularLocation>
        <location evidence="1">Cell envelope</location>
    </subcellularLocation>
</comment>
<dbReference type="RefSeq" id="WP_338529961.1">
    <property type="nucleotide sequence ID" value="NZ_CP030941.1"/>
</dbReference>
<dbReference type="Gene3D" id="1.20.1420.20">
    <property type="entry name" value="M75 peptidase, HXXE motif"/>
    <property type="match status" value="1"/>
</dbReference>
<dbReference type="Proteomes" id="UP001342418">
    <property type="component" value="Chromosome"/>
</dbReference>
<dbReference type="InterPro" id="IPR038352">
    <property type="entry name" value="Imelysin_sf"/>
</dbReference>
<keyword evidence="2 3" id="KW-0732">Signal</keyword>
<feature type="signal peptide" evidence="3">
    <location>
        <begin position="1"/>
        <end position="20"/>
    </location>
</feature>